<evidence type="ECO:0000313" key="3">
    <source>
        <dbReference type="EMBL" id="CAB4623658.1"/>
    </source>
</evidence>
<keyword evidence="2" id="KW-0472">Membrane</keyword>
<gene>
    <name evidence="3" type="ORF">UFOPK1909_00741</name>
</gene>
<reference evidence="3" key="1">
    <citation type="submission" date="2020-05" db="EMBL/GenBank/DDBJ databases">
        <authorList>
            <person name="Chiriac C."/>
            <person name="Salcher M."/>
            <person name="Ghai R."/>
            <person name="Kavagutti S V."/>
        </authorList>
    </citation>
    <scope>NUCLEOTIDE SEQUENCE</scope>
</reference>
<accession>A0A6J6IGQ6</accession>
<evidence type="ECO:0000256" key="1">
    <source>
        <dbReference type="SAM" id="MobiDB-lite"/>
    </source>
</evidence>
<evidence type="ECO:0000256" key="2">
    <source>
        <dbReference type="SAM" id="Phobius"/>
    </source>
</evidence>
<feature type="region of interest" description="Disordered" evidence="1">
    <location>
        <begin position="1"/>
        <end position="29"/>
    </location>
</feature>
<keyword evidence="2" id="KW-1133">Transmembrane helix</keyword>
<keyword evidence="2" id="KW-0812">Transmembrane</keyword>
<protein>
    <submittedName>
        <fullName evidence="3">Unannotated protein</fullName>
    </submittedName>
</protein>
<proteinExistence type="predicted"/>
<dbReference type="EMBL" id="CAEZVD010000076">
    <property type="protein sequence ID" value="CAB4623658.1"/>
    <property type="molecule type" value="Genomic_DNA"/>
</dbReference>
<sequence>MIEPAPPPVQGIEIEAQTQPEPVPAQQSELESEQVSEVLLIEPSELLTEVLSVSNSAPSIGLIQQPKKFALPNLGTVVLEESEAQILAVNPTIDKKSNQTLSLQFWLPLITITGAVALGIVGIMRIANQIKTRRLIRRFV</sequence>
<dbReference type="AlphaFoldDB" id="A0A6J6IGQ6"/>
<feature type="transmembrane region" description="Helical" evidence="2">
    <location>
        <begin position="105"/>
        <end position="127"/>
    </location>
</feature>
<organism evidence="3">
    <name type="scientific">freshwater metagenome</name>
    <dbReference type="NCBI Taxonomy" id="449393"/>
    <lineage>
        <taxon>unclassified sequences</taxon>
        <taxon>metagenomes</taxon>
        <taxon>ecological metagenomes</taxon>
    </lineage>
</organism>
<name>A0A6J6IGQ6_9ZZZZ</name>